<dbReference type="InterPro" id="IPR051258">
    <property type="entry name" value="Diverse_Substrate_Transporter"/>
</dbReference>
<evidence type="ECO:0000313" key="9">
    <source>
        <dbReference type="Proteomes" id="UP000051863"/>
    </source>
</evidence>
<feature type="transmembrane region" description="Helical" evidence="6">
    <location>
        <begin position="69"/>
        <end position="89"/>
    </location>
</feature>
<sequence>MQNSRFASLLPVLAVLGSVTSLSIGTSYAKNLFPIIGAQGTSALRVGFSALFLLLLWRPWRWHTSRADGAAILRYGLTLGLMNLLFYMALRTIPFGIAVAIEFTGPLAVAMFSSRRPIDFVWVGCALVGLVLLLPLDGGQALDPVGVLYALGAAFCWALYIIFGKRAGHLHAGHSVSLGLLAASLVVVPVGVAHAGMALLEPKILLAGFVVAVVSSAIPMSLEMMALKRLPKETFGILISMEPAVAALWALLLLHEHLTGLQWLAIGCTVLASAGSTLTARRRPPPAIAAS</sequence>
<dbReference type="AlphaFoldDB" id="A0A0R0CJ30"/>
<comment type="caution">
    <text evidence="8">The sequence shown here is derived from an EMBL/GenBank/DDBJ whole genome shotgun (WGS) entry which is preliminary data.</text>
</comment>
<evidence type="ECO:0000313" key="8">
    <source>
        <dbReference type="EMBL" id="KRG69913.1"/>
    </source>
</evidence>
<dbReference type="PATRIC" id="fig|405446.3.peg.370"/>
<organism evidence="8 9">
    <name type="scientific">Stenotrophomonas terrae</name>
    <dbReference type="NCBI Taxonomy" id="405446"/>
    <lineage>
        <taxon>Bacteria</taxon>
        <taxon>Pseudomonadati</taxon>
        <taxon>Pseudomonadota</taxon>
        <taxon>Gammaproteobacteria</taxon>
        <taxon>Lysobacterales</taxon>
        <taxon>Lysobacteraceae</taxon>
        <taxon>Stenotrophomonas</taxon>
    </lineage>
</organism>
<dbReference type="OrthoDB" id="9815120at2"/>
<dbReference type="SUPFAM" id="SSF103481">
    <property type="entry name" value="Multidrug resistance efflux transporter EmrE"/>
    <property type="match status" value="2"/>
</dbReference>
<dbReference type="GO" id="GO:0005886">
    <property type="term" value="C:plasma membrane"/>
    <property type="evidence" value="ECO:0007669"/>
    <property type="project" value="UniProtKB-SubCell"/>
</dbReference>
<feature type="transmembrane region" description="Helical" evidence="6">
    <location>
        <begin position="31"/>
        <end position="57"/>
    </location>
</feature>
<protein>
    <submittedName>
        <fullName evidence="8">Membrane protein</fullName>
    </submittedName>
</protein>
<dbReference type="RefSeq" id="WP_057627183.1">
    <property type="nucleotide sequence ID" value="NZ_LDJJ01000014.1"/>
</dbReference>
<evidence type="ECO:0000256" key="3">
    <source>
        <dbReference type="ARBA" id="ARBA00022692"/>
    </source>
</evidence>
<evidence type="ECO:0000259" key="7">
    <source>
        <dbReference type="Pfam" id="PF00892"/>
    </source>
</evidence>
<accession>A0A0R0CJ30</accession>
<feature type="transmembrane region" description="Helical" evidence="6">
    <location>
        <begin position="144"/>
        <end position="163"/>
    </location>
</feature>
<feature type="transmembrane region" description="Helical" evidence="6">
    <location>
        <begin position="260"/>
        <end position="280"/>
    </location>
</feature>
<dbReference type="Pfam" id="PF00892">
    <property type="entry name" value="EamA"/>
    <property type="match status" value="1"/>
</dbReference>
<evidence type="ECO:0000256" key="2">
    <source>
        <dbReference type="ARBA" id="ARBA00022475"/>
    </source>
</evidence>
<feature type="transmembrane region" description="Helical" evidence="6">
    <location>
        <begin position="204"/>
        <end position="222"/>
    </location>
</feature>
<keyword evidence="4 6" id="KW-1133">Transmembrane helix</keyword>
<evidence type="ECO:0000256" key="5">
    <source>
        <dbReference type="ARBA" id="ARBA00023136"/>
    </source>
</evidence>
<dbReference type="EMBL" id="LDJJ01000014">
    <property type="protein sequence ID" value="KRG69913.1"/>
    <property type="molecule type" value="Genomic_DNA"/>
</dbReference>
<feature type="transmembrane region" description="Helical" evidence="6">
    <location>
        <begin position="234"/>
        <end position="254"/>
    </location>
</feature>
<evidence type="ECO:0000256" key="1">
    <source>
        <dbReference type="ARBA" id="ARBA00004651"/>
    </source>
</evidence>
<evidence type="ECO:0000256" key="6">
    <source>
        <dbReference type="SAM" id="Phobius"/>
    </source>
</evidence>
<keyword evidence="5 6" id="KW-0472">Membrane</keyword>
<feature type="transmembrane region" description="Helical" evidence="6">
    <location>
        <begin position="175"/>
        <end position="198"/>
    </location>
</feature>
<comment type="subcellular location">
    <subcellularLocation>
        <location evidence="1">Cell membrane</location>
        <topology evidence="1">Multi-pass membrane protein</topology>
    </subcellularLocation>
</comment>
<dbReference type="PANTHER" id="PTHR42920:SF5">
    <property type="entry name" value="EAMA DOMAIN-CONTAINING PROTEIN"/>
    <property type="match status" value="1"/>
</dbReference>
<keyword evidence="2" id="KW-1003">Cell membrane</keyword>
<evidence type="ECO:0000256" key="4">
    <source>
        <dbReference type="ARBA" id="ARBA00022989"/>
    </source>
</evidence>
<dbReference type="PANTHER" id="PTHR42920">
    <property type="entry name" value="OS03G0707200 PROTEIN-RELATED"/>
    <property type="match status" value="1"/>
</dbReference>
<proteinExistence type="predicted"/>
<gene>
    <name evidence="8" type="ORF">ABB27_05280</name>
</gene>
<feature type="transmembrane region" description="Helical" evidence="6">
    <location>
        <begin position="120"/>
        <end position="138"/>
    </location>
</feature>
<reference evidence="8 9" key="1">
    <citation type="submission" date="2015-05" db="EMBL/GenBank/DDBJ databases">
        <title>Genome sequencing and analysis of members of genus Stenotrophomonas.</title>
        <authorList>
            <person name="Patil P.P."/>
            <person name="Midha S."/>
            <person name="Patil P.B."/>
        </authorList>
    </citation>
    <scope>NUCLEOTIDE SEQUENCE [LARGE SCALE GENOMIC DNA]</scope>
    <source>
        <strain evidence="8 9">DSM 18941</strain>
    </source>
</reference>
<keyword evidence="9" id="KW-1185">Reference proteome</keyword>
<dbReference type="Proteomes" id="UP000051863">
    <property type="component" value="Unassembled WGS sequence"/>
</dbReference>
<keyword evidence="3 6" id="KW-0812">Transmembrane</keyword>
<dbReference type="InterPro" id="IPR000620">
    <property type="entry name" value="EamA_dom"/>
</dbReference>
<feature type="domain" description="EamA" evidence="7">
    <location>
        <begin position="146"/>
        <end position="274"/>
    </location>
</feature>
<name>A0A0R0CJ30_9GAMM</name>
<dbReference type="InterPro" id="IPR037185">
    <property type="entry name" value="EmrE-like"/>
</dbReference>
<feature type="transmembrane region" description="Helical" evidence="6">
    <location>
        <begin position="95"/>
        <end position="113"/>
    </location>
</feature>